<protein>
    <submittedName>
        <fullName evidence="3">Uncharacterized protein</fullName>
    </submittedName>
</protein>
<accession>A0A8S3IFK0</accession>
<name>A0A8S3IFK0_9BILA</name>
<feature type="compositionally biased region" description="Basic residues" evidence="1">
    <location>
        <begin position="257"/>
        <end position="270"/>
    </location>
</feature>
<feature type="non-terminal residue" evidence="3">
    <location>
        <position position="1"/>
    </location>
</feature>
<proteinExistence type="predicted"/>
<sequence length="270" mass="30497">HVDSKKVLSFEIKAPAIHIPELDLSGLPKADAYKVSIKQEESSQSCSDSGLEAIVASHIHPSSTFDTNQTIENVNQHLSTSSGLGSEIADTITTKDLTLPDIQQENLSTESKSDNSLLKHDFTRKITMNDELRAKLLFRESDLKKSLETEISKSIVDFDTKKDQKALNKILKHAIDLVKDKKVTTYPELKQKLIVEHKNDAFIVDPVVRSLYFTIENQGLDNIDKPEFPLAIRDMVRHSAKRTFDTVKPSKKEVTRHSRLTSKVHRTNRV</sequence>
<dbReference type="Proteomes" id="UP000681720">
    <property type="component" value="Unassembled WGS sequence"/>
</dbReference>
<dbReference type="EMBL" id="CAJOBH010242278">
    <property type="protein sequence ID" value="CAF5113480.1"/>
    <property type="molecule type" value="Genomic_DNA"/>
</dbReference>
<comment type="caution">
    <text evidence="3">The sequence shown here is derived from an EMBL/GenBank/DDBJ whole genome shotgun (WGS) entry which is preliminary data.</text>
</comment>
<reference evidence="3" key="1">
    <citation type="submission" date="2021-02" db="EMBL/GenBank/DDBJ databases">
        <authorList>
            <person name="Nowell W R."/>
        </authorList>
    </citation>
    <scope>NUCLEOTIDE SEQUENCE</scope>
</reference>
<evidence type="ECO:0000256" key="1">
    <source>
        <dbReference type="SAM" id="MobiDB-lite"/>
    </source>
</evidence>
<feature type="region of interest" description="Disordered" evidence="1">
    <location>
        <begin position="249"/>
        <end position="270"/>
    </location>
</feature>
<gene>
    <name evidence="2" type="ORF">BYL167_LOCUS66039</name>
    <name evidence="3" type="ORF">GIL414_LOCUS75285</name>
</gene>
<dbReference type="Proteomes" id="UP000681967">
    <property type="component" value="Unassembled WGS sequence"/>
</dbReference>
<dbReference type="AlphaFoldDB" id="A0A8S3IFK0"/>
<evidence type="ECO:0000313" key="4">
    <source>
        <dbReference type="Proteomes" id="UP000681720"/>
    </source>
</evidence>
<evidence type="ECO:0000313" key="2">
    <source>
        <dbReference type="EMBL" id="CAF5113480.1"/>
    </source>
</evidence>
<evidence type="ECO:0000313" key="3">
    <source>
        <dbReference type="EMBL" id="CAF5197020.1"/>
    </source>
</evidence>
<organism evidence="3 4">
    <name type="scientific">Rotaria magnacalcarata</name>
    <dbReference type="NCBI Taxonomy" id="392030"/>
    <lineage>
        <taxon>Eukaryota</taxon>
        <taxon>Metazoa</taxon>
        <taxon>Spiralia</taxon>
        <taxon>Gnathifera</taxon>
        <taxon>Rotifera</taxon>
        <taxon>Eurotatoria</taxon>
        <taxon>Bdelloidea</taxon>
        <taxon>Philodinida</taxon>
        <taxon>Philodinidae</taxon>
        <taxon>Rotaria</taxon>
    </lineage>
</organism>
<dbReference type="EMBL" id="CAJOBJ010342720">
    <property type="protein sequence ID" value="CAF5197020.1"/>
    <property type="molecule type" value="Genomic_DNA"/>
</dbReference>